<comment type="caution">
    <text evidence="4">The sequence shown here is derived from an EMBL/GenBank/DDBJ whole genome shotgun (WGS) entry which is preliminary data.</text>
</comment>
<organism evidence="4 5">
    <name type="scientific">Streptomyces gossypii</name>
    <dbReference type="NCBI Taxonomy" id="2883101"/>
    <lineage>
        <taxon>Bacteria</taxon>
        <taxon>Bacillati</taxon>
        <taxon>Actinomycetota</taxon>
        <taxon>Actinomycetes</taxon>
        <taxon>Kitasatosporales</taxon>
        <taxon>Streptomycetaceae</taxon>
        <taxon>Streptomyces</taxon>
    </lineage>
</organism>
<evidence type="ECO:0000256" key="1">
    <source>
        <dbReference type="ARBA" id="ARBA00022630"/>
    </source>
</evidence>
<keyword evidence="1" id="KW-0285">Flavoprotein</keyword>
<keyword evidence="2" id="KW-0560">Oxidoreductase</keyword>
<evidence type="ECO:0000256" key="3">
    <source>
        <dbReference type="SAM" id="MobiDB-lite"/>
    </source>
</evidence>
<dbReference type="Gene3D" id="3.50.50.60">
    <property type="entry name" value="FAD/NAD(P)-binding domain"/>
    <property type="match status" value="1"/>
</dbReference>
<evidence type="ECO:0000313" key="4">
    <source>
        <dbReference type="EMBL" id="MCT2594159.1"/>
    </source>
</evidence>
<dbReference type="Proteomes" id="UP001156389">
    <property type="component" value="Unassembled WGS sequence"/>
</dbReference>
<keyword evidence="5" id="KW-1185">Reference proteome</keyword>
<feature type="region of interest" description="Disordered" evidence="3">
    <location>
        <begin position="389"/>
        <end position="455"/>
    </location>
</feature>
<dbReference type="InterPro" id="IPR036188">
    <property type="entry name" value="FAD/NAD-bd_sf"/>
</dbReference>
<dbReference type="PRINTS" id="PR00411">
    <property type="entry name" value="PNDRDTASEI"/>
</dbReference>
<dbReference type="InterPro" id="IPR050097">
    <property type="entry name" value="Ferredoxin-NADP_redctase_2"/>
</dbReference>
<reference evidence="4 5" key="1">
    <citation type="submission" date="2021-10" db="EMBL/GenBank/DDBJ databases">
        <title>Streptomyces gossypii sp. nov., isolated from soil collected from cotton field.</title>
        <authorList>
            <person name="Ge X."/>
            <person name="Chen X."/>
            <person name="Liu W."/>
        </authorList>
    </citation>
    <scope>NUCLEOTIDE SEQUENCE [LARGE SCALE GENOMIC DNA]</scope>
    <source>
        <strain evidence="4 5">N2-109</strain>
    </source>
</reference>
<dbReference type="Pfam" id="PF13738">
    <property type="entry name" value="Pyr_redox_3"/>
    <property type="match status" value="1"/>
</dbReference>
<sequence length="455" mass="49067">MYDLLVVGAGPYGLSVAAHATAAGLNARVLGKPMAFWRDHVPEGTYLESEPWSSSLSDPNGACTLTDYCATRDLPTDSGGSLPVDTFAAYGAWFTDRAVPCVDERTVTGVRPRDDSFLVRTDDGDALETRTVAIAVGLLPFARIPVPLRELPPELASHSSGHHDLSRFKGRNVTVIGSGQSALETAALLAEQGADVRLVARAERIGWNEPPQPLERRPLQRLREPHSALGTGWSDCVQSELPWAVHGLPGTLRTRLTDRALQPAGAWWLRERFEAAVTVRPATRLWSAVPTVDGVRLHLGNTRGMETVLETEHVIAATGFLPELERLRVLDPALRARLRVVRGSLAPALDGCFQSSLPGLYFAGPLAAPAFGPVMRFVHGTAFTASRLTGGVRQRLQRDRPGPRRTPWAARLPRPASGAAREGAPRSAAQPAPRPAPRSAAHPAQRTGEPARPRT</sequence>
<dbReference type="RefSeq" id="WP_260221465.1">
    <property type="nucleotide sequence ID" value="NZ_JAJAGO010000018.1"/>
</dbReference>
<name>A0ABT2K3X1_9ACTN</name>
<protein>
    <submittedName>
        <fullName evidence="4">Lysine N(6)-hydroxylase/L-ornithine N(5)-oxygenase family protein</fullName>
    </submittedName>
</protein>
<evidence type="ECO:0000313" key="5">
    <source>
        <dbReference type="Proteomes" id="UP001156389"/>
    </source>
</evidence>
<evidence type="ECO:0000256" key="2">
    <source>
        <dbReference type="ARBA" id="ARBA00023002"/>
    </source>
</evidence>
<dbReference type="SUPFAM" id="SSF51905">
    <property type="entry name" value="FAD/NAD(P)-binding domain"/>
    <property type="match status" value="1"/>
</dbReference>
<gene>
    <name evidence="4" type="ORF">LHJ74_30340</name>
</gene>
<dbReference type="PRINTS" id="PR00368">
    <property type="entry name" value="FADPNR"/>
</dbReference>
<dbReference type="PANTHER" id="PTHR48105">
    <property type="entry name" value="THIOREDOXIN REDUCTASE 1-RELATED-RELATED"/>
    <property type="match status" value="1"/>
</dbReference>
<proteinExistence type="predicted"/>
<accession>A0ABT2K3X1</accession>
<dbReference type="EMBL" id="JAJAGO010000018">
    <property type="protein sequence ID" value="MCT2594159.1"/>
    <property type="molecule type" value="Genomic_DNA"/>
</dbReference>
<feature type="compositionally biased region" description="Low complexity" evidence="3">
    <location>
        <begin position="425"/>
        <end position="446"/>
    </location>
</feature>